<dbReference type="SMART" id="SM00184">
    <property type="entry name" value="RING"/>
    <property type="match status" value="1"/>
</dbReference>
<dbReference type="InterPro" id="IPR043136">
    <property type="entry name" value="B30.2/SPRY_sf"/>
</dbReference>
<dbReference type="Pfam" id="PF00643">
    <property type="entry name" value="zf-B_box"/>
    <property type="match status" value="1"/>
</dbReference>
<dbReference type="SMART" id="SM00449">
    <property type="entry name" value="SPRY"/>
    <property type="match status" value="1"/>
</dbReference>
<keyword evidence="1" id="KW-0479">Metal-binding</keyword>
<dbReference type="AlphaFoldDB" id="A0A6J2V923"/>
<dbReference type="InterPro" id="IPR001870">
    <property type="entry name" value="B30.2/SPRY"/>
</dbReference>
<dbReference type="Gene3D" id="3.30.40.10">
    <property type="entry name" value="Zinc/RING finger domain, C3HC4 (zinc finger)"/>
    <property type="match status" value="1"/>
</dbReference>
<dbReference type="PROSITE" id="PS50119">
    <property type="entry name" value="ZF_BBOX"/>
    <property type="match status" value="1"/>
</dbReference>
<reference evidence="9" key="1">
    <citation type="submission" date="2025-08" db="UniProtKB">
        <authorList>
            <consortium name="RefSeq"/>
        </authorList>
    </citation>
    <scope>IDENTIFICATION</scope>
</reference>
<feature type="domain" description="RING-type" evidence="5">
    <location>
        <begin position="14"/>
        <end position="54"/>
    </location>
</feature>
<feature type="domain" description="B box-type" evidence="6">
    <location>
        <begin position="85"/>
        <end position="126"/>
    </location>
</feature>
<evidence type="ECO:0000256" key="4">
    <source>
        <dbReference type="PROSITE-ProRule" id="PRU00024"/>
    </source>
</evidence>
<dbReference type="SMART" id="SM00589">
    <property type="entry name" value="PRY"/>
    <property type="match status" value="1"/>
</dbReference>
<dbReference type="InterPro" id="IPR003879">
    <property type="entry name" value="Butyrophylin_SPRY"/>
</dbReference>
<dbReference type="PANTHER" id="PTHR24103">
    <property type="entry name" value="E3 UBIQUITIN-PROTEIN LIGASE TRIM"/>
    <property type="match status" value="1"/>
</dbReference>
<dbReference type="InParanoid" id="A0A6J2V923"/>
<dbReference type="SUPFAM" id="SSF57845">
    <property type="entry name" value="B-box zinc-binding domain"/>
    <property type="match status" value="1"/>
</dbReference>
<accession>A0A6J2V923</accession>
<dbReference type="FunFam" id="2.60.120.920:FF:000004">
    <property type="entry name" value="Butyrophilin subfamily 1 member A1"/>
    <property type="match status" value="1"/>
</dbReference>
<dbReference type="PRINTS" id="PR01407">
    <property type="entry name" value="BUTYPHLNCDUF"/>
</dbReference>
<evidence type="ECO:0000313" key="8">
    <source>
        <dbReference type="Proteomes" id="UP000504632"/>
    </source>
</evidence>
<dbReference type="InterPro" id="IPR013083">
    <property type="entry name" value="Znf_RING/FYVE/PHD"/>
</dbReference>
<name>A0A6J2V923_CHACN</name>
<evidence type="ECO:0000256" key="3">
    <source>
        <dbReference type="ARBA" id="ARBA00022833"/>
    </source>
</evidence>
<dbReference type="GeneID" id="115810451"/>
<dbReference type="InterPro" id="IPR001841">
    <property type="entry name" value="Znf_RING"/>
</dbReference>
<evidence type="ECO:0000313" key="9">
    <source>
        <dbReference type="RefSeq" id="XP_030628243.1"/>
    </source>
</evidence>
<organism evidence="8 9">
    <name type="scientific">Chanos chanos</name>
    <name type="common">Milkfish</name>
    <name type="synonym">Mugil chanos</name>
    <dbReference type="NCBI Taxonomy" id="29144"/>
    <lineage>
        <taxon>Eukaryota</taxon>
        <taxon>Metazoa</taxon>
        <taxon>Chordata</taxon>
        <taxon>Craniata</taxon>
        <taxon>Vertebrata</taxon>
        <taxon>Euteleostomi</taxon>
        <taxon>Actinopterygii</taxon>
        <taxon>Neopterygii</taxon>
        <taxon>Teleostei</taxon>
        <taxon>Ostariophysi</taxon>
        <taxon>Gonorynchiformes</taxon>
        <taxon>Chanidae</taxon>
        <taxon>Chanos</taxon>
    </lineage>
</organism>
<dbReference type="InterPro" id="IPR003877">
    <property type="entry name" value="SPRY_dom"/>
</dbReference>
<dbReference type="Proteomes" id="UP000504632">
    <property type="component" value="Chromosome 4"/>
</dbReference>
<dbReference type="Pfam" id="PF13765">
    <property type="entry name" value="PRY"/>
    <property type="match status" value="1"/>
</dbReference>
<dbReference type="RefSeq" id="XP_030628243.1">
    <property type="nucleotide sequence ID" value="XM_030772383.1"/>
</dbReference>
<dbReference type="CDD" id="cd13733">
    <property type="entry name" value="SPRY_PRY_C-I_1"/>
    <property type="match status" value="1"/>
</dbReference>
<gene>
    <name evidence="9" type="primary">LOC115810451</name>
</gene>
<dbReference type="InterPro" id="IPR006574">
    <property type="entry name" value="PRY"/>
</dbReference>
<dbReference type="Pfam" id="PF00622">
    <property type="entry name" value="SPRY"/>
    <property type="match status" value="1"/>
</dbReference>
<evidence type="ECO:0000256" key="1">
    <source>
        <dbReference type="ARBA" id="ARBA00022723"/>
    </source>
</evidence>
<protein>
    <submittedName>
        <fullName evidence="9">Nuclear factor 7, brain-like</fullName>
    </submittedName>
</protein>
<dbReference type="PROSITE" id="PS50089">
    <property type="entry name" value="ZF_RING_2"/>
    <property type="match status" value="1"/>
</dbReference>
<evidence type="ECO:0000256" key="2">
    <source>
        <dbReference type="ARBA" id="ARBA00022771"/>
    </source>
</evidence>
<dbReference type="PROSITE" id="PS50188">
    <property type="entry name" value="B302_SPRY"/>
    <property type="match status" value="1"/>
</dbReference>
<keyword evidence="2 4" id="KW-0863">Zinc-finger</keyword>
<dbReference type="Gene3D" id="2.60.120.920">
    <property type="match status" value="1"/>
</dbReference>
<dbReference type="GO" id="GO:0008270">
    <property type="term" value="F:zinc ion binding"/>
    <property type="evidence" value="ECO:0007669"/>
    <property type="project" value="UniProtKB-KW"/>
</dbReference>
<dbReference type="InterPro" id="IPR027370">
    <property type="entry name" value="Znf-RING_euk"/>
</dbReference>
<feature type="domain" description="B30.2/SPRY" evidence="7">
    <location>
        <begin position="241"/>
        <end position="436"/>
    </location>
</feature>
<proteinExistence type="predicted"/>
<dbReference type="Pfam" id="PF13445">
    <property type="entry name" value="zf-RING_UBOX"/>
    <property type="match status" value="1"/>
</dbReference>
<dbReference type="InterPro" id="IPR013320">
    <property type="entry name" value="ConA-like_dom_sf"/>
</dbReference>
<sequence>MALRASSLEEDITCSVCYEVFRDPVVLECSHSFCRSCLDRTWDGVAVKLCPVCRQRCNNVKPPANLALRNIAEAYVREHEQRQDGGETRCSLHGERLLLYCTVDKEPLCLVCQVSRRHRDHRLCPVEEAAQELKSQAGDAERQIRREFEELRHFLRLEESARIADLRDEADLKSVIMREKLDHLSRKIESLALTISQIEQDVRAGDVTFLQAYKGHLDRIKTPVQDPVLVSDSLIDMAKHLGNLKFKVWKKMKERVQYNPVILDPNTAAPWLSLSGDLSSVSYGTQQLHIPDNPERCDVCVCVLGSEPLGKGRHSWEVDVGKKTKWDLGVAKESAGRKGILNVNSNSGFWAIALREGSQYSACTQPWTRLQLKKKKKPRKIRVCLNYDFGEVSFYDSADMTLIYTFKESFTEKLIPFFSPCIQTNFSAATSAEVTLKNL</sequence>
<keyword evidence="3" id="KW-0862">Zinc</keyword>
<keyword evidence="8" id="KW-1185">Reference proteome</keyword>
<evidence type="ECO:0000259" key="7">
    <source>
        <dbReference type="PROSITE" id="PS50188"/>
    </source>
</evidence>
<dbReference type="InterPro" id="IPR000315">
    <property type="entry name" value="Znf_B-box"/>
</dbReference>
<evidence type="ECO:0000259" key="6">
    <source>
        <dbReference type="PROSITE" id="PS50119"/>
    </source>
</evidence>
<dbReference type="SUPFAM" id="SSF57850">
    <property type="entry name" value="RING/U-box"/>
    <property type="match status" value="1"/>
</dbReference>
<dbReference type="SMART" id="SM00336">
    <property type="entry name" value="BBOX"/>
    <property type="match status" value="1"/>
</dbReference>
<dbReference type="SUPFAM" id="SSF49899">
    <property type="entry name" value="Concanavalin A-like lectins/glucanases"/>
    <property type="match status" value="1"/>
</dbReference>
<dbReference type="InterPro" id="IPR017907">
    <property type="entry name" value="Znf_RING_CS"/>
</dbReference>
<dbReference type="Gene3D" id="3.30.160.60">
    <property type="entry name" value="Classic Zinc Finger"/>
    <property type="match status" value="1"/>
</dbReference>
<dbReference type="OrthoDB" id="6105938at2759"/>
<evidence type="ECO:0000259" key="5">
    <source>
        <dbReference type="PROSITE" id="PS50089"/>
    </source>
</evidence>
<dbReference type="InterPro" id="IPR050143">
    <property type="entry name" value="TRIM/RBCC"/>
</dbReference>
<dbReference type="PROSITE" id="PS00518">
    <property type="entry name" value="ZF_RING_1"/>
    <property type="match status" value="1"/>
</dbReference>